<proteinExistence type="predicted"/>
<comment type="caution">
    <text evidence="1">The sequence shown here is derived from an EMBL/GenBank/DDBJ whole genome shotgun (WGS) entry which is preliminary data.</text>
</comment>
<gene>
    <name evidence="1" type="ORF">EUA03_18035</name>
</gene>
<evidence type="ECO:0000313" key="2">
    <source>
        <dbReference type="Proteomes" id="UP000294929"/>
    </source>
</evidence>
<reference evidence="1 2" key="1">
    <citation type="submission" date="2019-01" db="EMBL/GenBank/DDBJ databases">
        <title>High-quality-draft genome sequences of five non-tuberculosis mycobacteriaceae isolated from a nosocomial environment.</title>
        <authorList>
            <person name="Tiago I."/>
            <person name="Alarico S."/>
            <person name="Pereira S.G."/>
            <person name="Coelho C."/>
            <person name="Maranha A."/>
            <person name="Empadinhas N."/>
        </authorList>
    </citation>
    <scope>NUCLEOTIDE SEQUENCE [LARGE SCALE GENOMIC DNA]</scope>
    <source>
        <strain evidence="1 2">24AIII</strain>
    </source>
</reference>
<protein>
    <submittedName>
        <fullName evidence="1">Uncharacterized protein</fullName>
    </submittedName>
</protein>
<dbReference type="RefSeq" id="WP_133427434.1">
    <property type="nucleotide sequence ID" value="NZ_SDLO01000015.1"/>
</dbReference>
<organism evidence="1 2">
    <name type="scientific">Mycolicibacterium mucogenicum</name>
    <name type="common">Mycobacterium mucogenicum</name>
    <dbReference type="NCBI Taxonomy" id="56689"/>
    <lineage>
        <taxon>Bacteria</taxon>
        <taxon>Bacillati</taxon>
        <taxon>Actinomycetota</taxon>
        <taxon>Actinomycetes</taxon>
        <taxon>Mycobacteriales</taxon>
        <taxon>Mycobacteriaceae</taxon>
        <taxon>Mycolicibacterium</taxon>
    </lineage>
</organism>
<dbReference type="EMBL" id="SDLO01000015">
    <property type="protein sequence ID" value="TDK87113.1"/>
    <property type="molecule type" value="Genomic_DNA"/>
</dbReference>
<dbReference type="Proteomes" id="UP000294929">
    <property type="component" value="Unassembled WGS sequence"/>
</dbReference>
<evidence type="ECO:0000313" key="1">
    <source>
        <dbReference type="EMBL" id="TDK87113.1"/>
    </source>
</evidence>
<accession>A0A4V3AVT7</accession>
<name>A0A4V3AVT7_MYCMU</name>
<sequence>MTTSTPTDALYMSDWELINHPDDYRRHYITGHKVTVTGDPDLGGTASLNVQGEQDQHGHVTRYVYLDGSGAFTAAQLRTLAAECLNMADQLDG</sequence>
<dbReference type="AlphaFoldDB" id="A0A4V3AVT7"/>